<sequence>MSNYSKAGTSRSLTKQSVQTKSAKTRNLPSHLEDISQCPPMSYPGLVSPPKLSPMKPRTMKEYEEELSSLKKENFNCKIRIYFMEERLTQMFGIEDVDLLKANTELKVDRDCLQREVTEKDELIMQANKALHMLKEDHIADINKLKKQHCNIVSLLEEKIEKLEKQLQEQHNTILESTTRFDDSTAMYSAAFGINSRTALQNELENRVKDLQRDLIMEKDRSKTLEELVNKLKSDYMENQYNLSSVTAQLDSVSNKLENAKKEIEIKADSISNYDLKIHTLDLTIGKQEKNLIMKTEELKQKDNILSELNAKISTFKKQLMEVNGTASKDKKTIQKLETEVETITAENQKLKQQLNKPRRNQDPSPIRGVRDRSLGRRSADSQERDLIRQLKESNLKIDKLEDRLKIVLSKLQDSQKALSDKEQQFNRVNADYIKACGVMTELIRNNKQLTRENQDIRNKRDSKTGGQPNVQFPISQSSGQHEINHQLLEVNKFICGDVPISDKECQLQELMLELKDKEVIIKDFEERMSLLNGVESKDSFISALEAEVSDLKSQLSSVKKEDEEKKYILEDLEVKKKQIEQLNNELRKRTTNLQDLVNHELWDKNREIEKLNKQCKRQQMDIISLKQEINARDFNQLSSSLVMKEIQSGFIQEDFKENTIPDDVNILKEQLKDNVEEKRLLCRKVEELKERLRNTPERDCESRLVQSLKAQLLTAKQETEQAEKSKKELMNACALLTTRLQELADFLDSLLPSLGAKKRRIVEQAVQRSRELSRSLIIAADESQLHTSAWTDLQPSLFAPLLPDISTVDFWSGDDDIESLVGDIHNEPELIRLRSQVEILTQEVKQKDGELAKIQSENSINQNSVSKNSYNSVPIWGLNCLEPSRPGDLINLNSMCDNVDREKTDDSLLVTCDNKSDKIVVKSMTPPVKSSNIGKIVITSRKKSILVDGGEQVQGNNCLSESEVWSEPDRDVSKDRIGLNEEKTLTLRPPTWLHADSSDSSEHSPKSSSGGKRLSELRKLQNKVRVLEEMNEALREELTILHQLVPPSLISPNKEDKSTSIELMGDNSLSIPFHLLEEIRNQREKLEASLFHNDYIRRQLEFGLSSLKQGQIHSGNTDGTLKVKIDDLTIQLEKIRTRCQELEIKEKSIENKLEKEQAEWRNKESVLQCEIDKLQTIIQEKTNEILEKQCKLLEFENNSKQQSLEYEQKISEMNVLLLAEENKIQTLVKQIDEMNIERKQLAVDFETRNKELDRTKFQIEEYQIADKKNKQIQEELNSKLLVAIEEKNSFEAQATEFKEKWESCQEQAETTIAEIQGKLTEAEKASVALETGLRVQLEAATKQCSHFEMKLKDLDSVHKLREAEWREIERRHLGREAEWRRRLDLATLTASESELQRTRLANDKLRLQQEIRRREDNPHYANLEKMKSELERRVAELEAANTELETRLSNLHVTKSPFSDYDTEDGASSVPGSPRRTHWNLGDPGSPPFKPLSIRPRYTSQRSNDLTSDYLSDPDTNTGQSSAQVQTGTNNPWFPSSPRSHISASPDLGIESDQGRFSSLETNAGHNKVSNISIRPTTKGELTKLEEENCELRQHLMKTRKALEETLAQLTASNQK</sequence>
<dbReference type="GO" id="GO:0043015">
    <property type="term" value="F:gamma-tubulin binding"/>
    <property type="evidence" value="ECO:0007669"/>
    <property type="project" value="TreeGrafter"/>
</dbReference>
<proteinExistence type="predicted"/>
<evidence type="ECO:0000256" key="2">
    <source>
        <dbReference type="ARBA" id="ARBA00022490"/>
    </source>
</evidence>
<feature type="compositionally biased region" description="Basic and acidic residues" evidence="4">
    <location>
        <begin position="997"/>
        <end position="1006"/>
    </location>
</feature>
<gene>
    <name evidence="6" type="ORF">g.27840</name>
</gene>
<feature type="non-terminal residue" evidence="6">
    <location>
        <position position="1617"/>
    </location>
</feature>
<name>A0A1B6DQG3_9HEMI</name>
<feature type="compositionally biased region" description="Polar residues" evidence="4">
    <location>
        <begin position="1499"/>
        <end position="1544"/>
    </location>
</feature>
<evidence type="ECO:0000256" key="1">
    <source>
        <dbReference type="ARBA" id="ARBA00004496"/>
    </source>
</evidence>
<feature type="region of interest" description="Disordered" evidence="4">
    <location>
        <begin position="1"/>
        <end position="35"/>
    </location>
</feature>
<dbReference type="GO" id="GO:0005737">
    <property type="term" value="C:cytoplasm"/>
    <property type="evidence" value="ECO:0007669"/>
    <property type="project" value="UniProtKB-SubCell"/>
</dbReference>
<organism evidence="6">
    <name type="scientific">Clastoptera arizonana</name>
    <name type="common">Arizona spittle bug</name>
    <dbReference type="NCBI Taxonomy" id="38151"/>
    <lineage>
        <taxon>Eukaryota</taxon>
        <taxon>Metazoa</taxon>
        <taxon>Ecdysozoa</taxon>
        <taxon>Arthropoda</taxon>
        <taxon>Hexapoda</taxon>
        <taxon>Insecta</taxon>
        <taxon>Pterygota</taxon>
        <taxon>Neoptera</taxon>
        <taxon>Paraneoptera</taxon>
        <taxon>Hemiptera</taxon>
        <taxon>Auchenorrhyncha</taxon>
        <taxon>Cercopoidea</taxon>
        <taxon>Clastopteridae</taxon>
        <taxon>Clastoptera</taxon>
    </lineage>
</organism>
<dbReference type="Pfam" id="PF07989">
    <property type="entry name" value="Cnn_1N"/>
    <property type="match status" value="1"/>
</dbReference>
<feature type="compositionally biased region" description="Polar residues" evidence="4">
    <location>
        <begin position="1"/>
        <end position="28"/>
    </location>
</feature>
<dbReference type="GO" id="GO:0007099">
    <property type="term" value="P:centriole replication"/>
    <property type="evidence" value="ECO:0007669"/>
    <property type="project" value="TreeGrafter"/>
</dbReference>
<feature type="coiled-coil region" evidence="3">
    <location>
        <begin position="1018"/>
        <end position="1045"/>
    </location>
</feature>
<evidence type="ECO:0000313" key="6">
    <source>
        <dbReference type="EMBL" id="JAS27843.1"/>
    </source>
</evidence>
<keyword evidence="3" id="KW-0175">Coiled coil</keyword>
<dbReference type="GO" id="GO:0046600">
    <property type="term" value="P:negative regulation of centriole replication"/>
    <property type="evidence" value="ECO:0007669"/>
    <property type="project" value="TreeGrafter"/>
</dbReference>
<evidence type="ECO:0000256" key="3">
    <source>
        <dbReference type="SAM" id="Coils"/>
    </source>
</evidence>
<feature type="domain" description="Centrosomin N-terminal motif 1" evidence="5">
    <location>
        <begin position="59"/>
        <end position="131"/>
    </location>
</feature>
<evidence type="ECO:0000259" key="5">
    <source>
        <dbReference type="Pfam" id="PF07989"/>
    </source>
</evidence>
<evidence type="ECO:0000256" key="4">
    <source>
        <dbReference type="SAM" id="MobiDB-lite"/>
    </source>
</evidence>
<reference evidence="6" key="1">
    <citation type="submission" date="2015-12" db="EMBL/GenBank/DDBJ databases">
        <title>De novo transcriptome assembly of four potential Pierce s Disease insect vectors from Arizona vineyards.</title>
        <authorList>
            <person name="Tassone E.E."/>
        </authorList>
    </citation>
    <scope>NUCLEOTIDE SEQUENCE</scope>
</reference>
<dbReference type="EMBL" id="GEDC01009455">
    <property type="protein sequence ID" value="JAS27843.1"/>
    <property type="molecule type" value="Transcribed_RNA"/>
</dbReference>
<feature type="coiled-coil region" evidence="3">
    <location>
        <begin position="1389"/>
        <end position="1455"/>
    </location>
</feature>
<feature type="compositionally biased region" description="Polar residues" evidence="4">
    <location>
        <begin position="1556"/>
        <end position="1576"/>
    </location>
</feature>
<feature type="compositionally biased region" description="Basic and acidic residues" evidence="4">
    <location>
        <begin position="369"/>
        <end position="386"/>
    </location>
</feature>
<dbReference type="PANTHER" id="PTHR46930">
    <property type="entry name" value="CDK5 REGULATORY SUBUNIT-ASSOCIATED PROTEIN 2"/>
    <property type="match status" value="1"/>
</dbReference>
<dbReference type="GO" id="GO:0000242">
    <property type="term" value="C:pericentriolar material"/>
    <property type="evidence" value="ECO:0007669"/>
    <property type="project" value="TreeGrafter"/>
</dbReference>
<feature type="compositionally biased region" description="Basic and acidic residues" evidence="4">
    <location>
        <begin position="968"/>
        <end position="986"/>
    </location>
</feature>
<accession>A0A1B6DQG3</accession>
<dbReference type="GO" id="GO:0090266">
    <property type="term" value="P:regulation of mitotic cell cycle spindle assembly checkpoint"/>
    <property type="evidence" value="ECO:0007669"/>
    <property type="project" value="TreeGrafter"/>
</dbReference>
<dbReference type="GO" id="GO:0008017">
    <property type="term" value="F:microtubule binding"/>
    <property type="evidence" value="ECO:0007669"/>
    <property type="project" value="TreeGrafter"/>
</dbReference>
<comment type="subcellular location">
    <subcellularLocation>
        <location evidence="1">Cytoplasm</location>
    </subcellularLocation>
</comment>
<feature type="region of interest" description="Disordered" evidence="4">
    <location>
        <begin position="348"/>
        <end position="386"/>
    </location>
</feature>
<dbReference type="InterPro" id="IPR012943">
    <property type="entry name" value="Cnn_1N"/>
</dbReference>
<keyword evidence="2" id="KW-0963">Cytoplasm</keyword>
<feature type="coiled-coil region" evidence="3">
    <location>
        <begin position="146"/>
        <end position="270"/>
    </location>
</feature>
<feature type="coiled-coil region" evidence="3">
    <location>
        <begin position="669"/>
        <end position="733"/>
    </location>
</feature>
<feature type="coiled-coil region" evidence="3">
    <location>
        <begin position="831"/>
        <end position="858"/>
    </location>
</feature>
<protein>
    <recommendedName>
        <fullName evidence="5">Centrosomin N-terminal motif 1 domain-containing protein</fullName>
    </recommendedName>
</protein>
<feature type="coiled-coil region" evidence="3">
    <location>
        <begin position="501"/>
        <end position="629"/>
    </location>
</feature>
<feature type="coiled-coil region" evidence="3">
    <location>
        <begin position="1126"/>
        <end position="1245"/>
    </location>
</feature>
<dbReference type="PANTHER" id="PTHR46930:SF1">
    <property type="entry name" value="CDK5 REGULATORY SUBUNIT-ASSOCIATED PROTEIN 2"/>
    <property type="match status" value="1"/>
</dbReference>
<feature type="region of interest" description="Disordered" evidence="4">
    <location>
        <begin position="1456"/>
        <end position="1576"/>
    </location>
</feature>
<dbReference type="InterPro" id="IPR042791">
    <property type="entry name" value="CDK5RAP2"/>
</dbReference>
<dbReference type="GO" id="GO:0000132">
    <property type="term" value="P:establishment of mitotic spindle orientation"/>
    <property type="evidence" value="ECO:0007669"/>
    <property type="project" value="TreeGrafter"/>
</dbReference>
<dbReference type="GO" id="GO:0001578">
    <property type="term" value="P:microtubule bundle formation"/>
    <property type="evidence" value="ECO:0007669"/>
    <property type="project" value="TreeGrafter"/>
</dbReference>
<dbReference type="GO" id="GO:0097431">
    <property type="term" value="C:mitotic spindle pole"/>
    <property type="evidence" value="ECO:0007669"/>
    <property type="project" value="TreeGrafter"/>
</dbReference>
<dbReference type="GO" id="GO:0035371">
    <property type="term" value="C:microtubule plus-end"/>
    <property type="evidence" value="ECO:0007669"/>
    <property type="project" value="TreeGrafter"/>
</dbReference>
<feature type="region of interest" description="Disordered" evidence="4">
    <location>
        <begin position="961"/>
        <end position="1016"/>
    </location>
</feature>
<feature type="compositionally biased region" description="Basic and acidic residues" evidence="4">
    <location>
        <begin position="450"/>
        <end position="464"/>
    </location>
</feature>
<feature type="region of interest" description="Disordered" evidence="4">
    <location>
        <begin position="450"/>
        <end position="469"/>
    </location>
</feature>
<dbReference type="GO" id="GO:0007059">
    <property type="term" value="P:chromosome segregation"/>
    <property type="evidence" value="ECO:0007669"/>
    <property type="project" value="TreeGrafter"/>
</dbReference>